<gene>
    <name evidence="1" type="ORF">B5V51_12939</name>
</gene>
<proteinExistence type="predicted"/>
<protein>
    <submittedName>
        <fullName evidence="1">Uncharacterized protein</fullName>
    </submittedName>
</protein>
<organism evidence="1">
    <name type="scientific">Heliothis virescens</name>
    <name type="common">Tobacco budworm moth</name>
    <dbReference type="NCBI Taxonomy" id="7102"/>
    <lineage>
        <taxon>Eukaryota</taxon>
        <taxon>Metazoa</taxon>
        <taxon>Ecdysozoa</taxon>
        <taxon>Arthropoda</taxon>
        <taxon>Hexapoda</taxon>
        <taxon>Insecta</taxon>
        <taxon>Pterygota</taxon>
        <taxon>Neoptera</taxon>
        <taxon>Endopterygota</taxon>
        <taxon>Lepidoptera</taxon>
        <taxon>Glossata</taxon>
        <taxon>Ditrysia</taxon>
        <taxon>Noctuoidea</taxon>
        <taxon>Noctuidae</taxon>
        <taxon>Heliothinae</taxon>
        <taxon>Heliothis</taxon>
    </lineage>
</organism>
<dbReference type="EMBL" id="NWSH01007038">
    <property type="protein sequence ID" value="PCG63119.1"/>
    <property type="molecule type" value="Genomic_DNA"/>
</dbReference>
<accession>A0A2A4ITW3</accession>
<comment type="caution">
    <text evidence="1">The sequence shown here is derived from an EMBL/GenBank/DDBJ whole genome shotgun (WGS) entry which is preliminary data.</text>
</comment>
<name>A0A2A4ITW3_HELVI</name>
<sequence length="209" mass="23520">MDYHTSGKYPWRHAFRRHLARNPDLWTADTADIKQEPTKSDVRSDLTDLPDVRSELPDVIQDSVKSDIRFSARTLDGVVRENLQRVMRKRAWSGCSDTSYDSDESLQPVEKEFQQFIDEVNKKWLHFRPASPEPPEEAPPPPAQLRVSAQTPLAVELRGAAPAFTTTEFTLAALRPATPPHHASDHACANHATGMGTLHILSYIIGQFL</sequence>
<reference evidence="1" key="1">
    <citation type="submission" date="2017-09" db="EMBL/GenBank/DDBJ databases">
        <title>Contemporary evolution of a Lepidopteran species, Heliothis virescens, in response to modern agricultural practices.</title>
        <authorList>
            <person name="Fritz M.L."/>
            <person name="Deyonke A.M."/>
            <person name="Papanicolaou A."/>
            <person name="Micinski S."/>
            <person name="Westbrook J."/>
            <person name="Gould F."/>
        </authorList>
    </citation>
    <scope>NUCLEOTIDE SEQUENCE [LARGE SCALE GENOMIC DNA]</scope>
    <source>
        <strain evidence="1">HvINT-</strain>
        <tissue evidence="1">Whole body</tissue>
    </source>
</reference>
<dbReference type="AlphaFoldDB" id="A0A2A4ITW3"/>
<evidence type="ECO:0000313" key="1">
    <source>
        <dbReference type="EMBL" id="PCG63119.1"/>
    </source>
</evidence>